<dbReference type="PANTHER" id="PTHR20898:SF0">
    <property type="entry name" value="DAEDALUS ON 3-RELATED"/>
    <property type="match status" value="1"/>
</dbReference>
<protein>
    <submittedName>
        <fullName evidence="1">Uncharacterized protein</fullName>
    </submittedName>
</protein>
<name>B3M0P2_DROAN</name>
<dbReference type="KEGG" id="dan:6501674"/>
<dbReference type="HOGENOM" id="CLU_116900_1_1_1"/>
<evidence type="ECO:0000313" key="1">
    <source>
        <dbReference type="EMBL" id="EDV44289.1"/>
    </source>
</evidence>
<dbReference type="InterPro" id="IPR010512">
    <property type="entry name" value="DUF1091"/>
</dbReference>
<gene>
    <name evidence="1" type="primary">Dana\GF18909</name>
    <name evidence="1" type="synonym">dana_GLEANR_20165</name>
    <name evidence="1" type="ORF">GF18909</name>
</gene>
<reference evidence="1 2" key="1">
    <citation type="journal article" date="2007" name="Nature">
        <title>Evolution of genes and genomes on the Drosophila phylogeny.</title>
        <authorList>
            <consortium name="Drosophila 12 Genomes Consortium"/>
            <person name="Clark A.G."/>
            <person name="Eisen M.B."/>
            <person name="Smith D.R."/>
            <person name="Bergman C.M."/>
            <person name="Oliver B."/>
            <person name="Markow T.A."/>
            <person name="Kaufman T.C."/>
            <person name="Kellis M."/>
            <person name="Gelbart W."/>
            <person name="Iyer V.N."/>
            <person name="Pollard D.A."/>
            <person name="Sackton T.B."/>
            <person name="Larracuente A.M."/>
            <person name="Singh N.D."/>
            <person name="Abad J.P."/>
            <person name="Abt D.N."/>
            <person name="Adryan B."/>
            <person name="Aguade M."/>
            <person name="Akashi H."/>
            <person name="Anderson W.W."/>
            <person name="Aquadro C.F."/>
            <person name="Ardell D.H."/>
            <person name="Arguello R."/>
            <person name="Artieri C.G."/>
            <person name="Barbash D.A."/>
            <person name="Barker D."/>
            <person name="Barsanti P."/>
            <person name="Batterham P."/>
            <person name="Batzoglou S."/>
            <person name="Begun D."/>
            <person name="Bhutkar A."/>
            <person name="Blanco E."/>
            <person name="Bosak S.A."/>
            <person name="Bradley R.K."/>
            <person name="Brand A.D."/>
            <person name="Brent M.R."/>
            <person name="Brooks A.N."/>
            <person name="Brown R.H."/>
            <person name="Butlin R.K."/>
            <person name="Caggese C."/>
            <person name="Calvi B.R."/>
            <person name="Bernardo de Carvalho A."/>
            <person name="Caspi A."/>
            <person name="Castrezana S."/>
            <person name="Celniker S.E."/>
            <person name="Chang J.L."/>
            <person name="Chapple C."/>
            <person name="Chatterji S."/>
            <person name="Chinwalla A."/>
            <person name="Civetta A."/>
            <person name="Clifton S.W."/>
            <person name="Comeron J.M."/>
            <person name="Costello J.C."/>
            <person name="Coyne J.A."/>
            <person name="Daub J."/>
            <person name="David R.G."/>
            <person name="Delcher A.L."/>
            <person name="Delehaunty K."/>
            <person name="Do C.B."/>
            <person name="Ebling H."/>
            <person name="Edwards K."/>
            <person name="Eickbush T."/>
            <person name="Evans J.D."/>
            <person name="Filipski A."/>
            <person name="Findeiss S."/>
            <person name="Freyhult E."/>
            <person name="Fulton L."/>
            <person name="Fulton R."/>
            <person name="Garcia A.C."/>
            <person name="Gardiner A."/>
            <person name="Garfield D.A."/>
            <person name="Garvin B.E."/>
            <person name="Gibson G."/>
            <person name="Gilbert D."/>
            <person name="Gnerre S."/>
            <person name="Godfrey J."/>
            <person name="Good R."/>
            <person name="Gotea V."/>
            <person name="Gravely B."/>
            <person name="Greenberg A.J."/>
            <person name="Griffiths-Jones S."/>
            <person name="Gross S."/>
            <person name="Guigo R."/>
            <person name="Gustafson E.A."/>
            <person name="Haerty W."/>
            <person name="Hahn M.W."/>
            <person name="Halligan D.L."/>
            <person name="Halpern A.L."/>
            <person name="Halter G.M."/>
            <person name="Han M.V."/>
            <person name="Heger A."/>
            <person name="Hillier L."/>
            <person name="Hinrichs A.S."/>
            <person name="Holmes I."/>
            <person name="Hoskins R.A."/>
            <person name="Hubisz M.J."/>
            <person name="Hultmark D."/>
            <person name="Huntley M.A."/>
            <person name="Jaffe D.B."/>
            <person name="Jagadeeshan S."/>
            <person name="Jeck W.R."/>
            <person name="Johnson J."/>
            <person name="Jones C.D."/>
            <person name="Jordan W.C."/>
            <person name="Karpen G.H."/>
            <person name="Kataoka E."/>
            <person name="Keightley P.D."/>
            <person name="Kheradpour P."/>
            <person name="Kirkness E.F."/>
            <person name="Koerich L.B."/>
            <person name="Kristiansen K."/>
            <person name="Kudrna D."/>
            <person name="Kulathinal R.J."/>
            <person name="Kumar S."/>
            <person name="Kwok R."/>
            <person name="Lander E."/>
            <person name="Langley C.H."/>
            <person name="Lapoint R."/>
            <person name="Lazzaro B.P."/>
            <person name="Lee S.J."/>
            <person name="Levesque L."/>
            <person name="Li R."/>
            <person name="Lin C.F."/>
            <person name="Lin M.F."/>
            <person name="Lindblad-Toh K."/>
            <person name="Llopart A."/>
            <person name="Long M."/>
            <person name="Low L."/>
            <person name="Lozovsky E."/>
            <person name="Lu J."/>
            <person name="Luo M."/>
            <person name="Machado C.A."/>
            <person name="Makalowski W."/>
            <person name="Marzo M."/>
            <person name="Matsuda M."/>
            <person name="Matzkin L."/>
            <person name="McAllister B."/>
            <person name="McBride C.S."/>
            <person name="McKernan B."/>
            <person name="McKernan K."/>
            <person name="Mendez-Lago M."/>
            <person name="Minx P."/>
            <person name="Mollenhauer M.U."/>
            <person name="Montooth K."/>
            <person name="Mount S.M."/>
            <person name="Mu X."/>
            <person name="Myers E."/>
            <person name="Negre B."/>
            <person name="Newfeld S."/>
            <person name="Nielsen R."/>
            <person name="Noor M.A."/>
            <person name="O'Grady P."/>
            <person name="Pachter L."/>
            <person name="Papaceit M."/>
            <person name="Parisi M.J."/>
            <person name="Parisi M."/>
            <person name="Parts L."/>
            <person name="Pedersen J.S."/>
            <person name="Pesole G."/>
            <person name="Phillippy A.M."/>
            <person name="Ponting C.P."/>
            <person name="Pop M."/>
            <person name="Porcelli D."/>
            <person name="Powell J.R."/>
            <person name="Prohaska S."/>
            <person name="Pruitt K."/>
            <person name="Puig M."/>
            <person name="Quesneville H."/>
            <person name="Ram K.R."/>
            <person name="Rand D."/>
            <person name="Rasmussen M.D."/>
            <person name="Reed L.K."/>
            <person name="Reenan R."/>
            <person name="Reily A."/>
            <person name="Remington K.A."/>
            <person name="Rieger T.T."/>
            <person name="Ritchie M.G."/>
            <person name="Robin C."/>
            <person name="Rogers Y.H."/>
            <person name="Rohde C."/>
            <person name="Rozas J."/>
            <person name="Rubenfield M.J."/>
            <person name="Ruiz A."/>
            <person name="Russo S."/>
            <person name="Salzberg S.L."/>
            <person name="Sanchez-Gracia A."/>
            <person name="Saranga D.J."/>
            <person name="Sato H."/>
            <person name="Schaeffer S.W."/>
            <person name="Schatz M.C."/>
            <person name="Schlenke T."/>
            <person name="Schwartz R."/>
            <person name="Segarra C."/>
            <person name="Singh R.S."/>
            <person name="Sirot L."/>
            <person name="Sirota M."/>
            <person name="Sisneros N.B."/>
            <person name="Smith C.D."/>
            <person name="Smith T.F."/>
            <person name="Spieth J."/>
            <person name="Stage D.E."/>
            <person name="Stark A."/>
            <person name="Stephan W."/>
            <person name="Strausberg R.L."/>
            <person name="Strempel S."/>
            <person name="Sturgill D."/>
            <person name="Sutton G."/>
            <person name="Sutton G.G."/>
            <person name="Tao W."/>
            <person name="Teichmann S."/>
            <person name="Tobari Y.N."/>
            <person name="Tomimura Y."/>
            <person name="Tsolas J.M."/>
            <person name="Valente V.L."/>
            <person name="Venter E."/>
            <person name="Venter J.C."/>
            <person name="Vicario S."/>
            <person name="Vieira F.G."/>
            <person name="Vilella A.J."/>
            <person name="Villasante A."/>
            <person name="Walenz B."/>
            <person name="Wang J."/>
            <person name="Wasserman M."/>
            <person name="Watts T."/>
            <person name="Wilson D."/>
            <person name="Wilson R.K."/>
            <person name="Wing R.A."/>
            <person name="Wolfner M.F."/>
            <person name="Wong A."/>
            <person name="Wong G.K."/>
            <person name="Wu C.I."/>
            <person name="Wu G."/>
            <person name="Yamamoto D."/>
            <person name="Yang H.P."/>
            <person name="Yang S.P."/>
            <person name="Yorke J.A."/>
            <person name="Yoshida K."/>
            <person name="Zdobnov E."/>
            <person name="Zhang P."/>
            <person name="Zhang Y."/>
            <person name="Zimin A.V."/>
            <person name="Baldwin J."/>
            <person name="Abdouelleil A."/>
            <person name="Abdulkadir J."/>
            <person name="Abebe A."/>
            <person name="Abera B."/>
            <person name="Abreu J."/>
            <person name="Acer S.C."/>
            <person name="Aftuck L."/>
            <person name="Alexander A."/>
            <person name="An P."/>
            <person name="Anderson E."/>
            <person name="Anderson S."/>
            <person name="Arachi H."/>
            <person name="Azer M."/>
            <person name="Bachantsang P."/>
            <person name="Barry A."/>
            <person name="Bayul T."/>
            <person name="Berlin A."/>
            <person name="Bessette D."/>
            <person name="Bloom T."/>
            <person name="Blye J."/>
            <person name="Boguslavskiy L."/>
            <person name="Bonnet C."/>
            <person name="Boukhgalter B."/>
            <person name="Bourzgui I."/>
            <person name="Brown A."/>
            <person name="Cahill P."/>
            <person name="Channer S."/>
            <person name="Cheshatsang Y."/>
            <person name="Chuda L."/>
            <person name="Citroen M."/>
            <person name="Collymore A."/>
            <person name="Cooke P."/>
            <person name="Costello M."/>
            <person name="D'Aco K."/>
            <person name="Daza R."/>
            <person name="De Haan G."/>
            <person name="DeGray S."/>
            <person name="DeMaso C."/>
            <person name="Dhargay N."/>
            <person name="Dooley K."/>
            <person name="Dooley E."/>
            <person name="Doricent M."/>
            <person name="Dorje P."/>
            <person name="Dorjee K."/>
            <person name="Dupes A."/>
            <person name="Elong R."/>
            <person name="Falk J."/>
            <person name="Farina A."/>
            <person name="Faro S."/>
            <person name="Ferguson D."/>
            <person name="Fisher S."/>
            <person name="Foley C.D."/>
            <person name="Franke A."/>
            <person name="Friedrich D."/>
            <person name="Gadbois L."/>
            <person name="Gearin G."/>
            <person name="Gearin C.R."/>
            <person name="Giannoukos G."/>
            <person name="Goode T."/>
            <person name="Graham J."/>
            <person name="Grandbois E."/>
            <person name="Grewal S."/>
            <person name="Gyaltsen K."/>
            <person name="Hafez N."/>
            <person name="Hagos B."/>
            <person name="Hall J."/>
            <person name="Henson C."/>
            <person name="Hollinger A."/>
            <person name="Honan T."/>
            <person name="Huard M.D."/>
            <person name="Hughes L."/>
            <person name="Hurhula B."/>
            <person name="Husby M.E."/>
            <person name="Kamat A."/>
            <person name="Kanga B."/>
            <person name="Kashin S."/>
            <person name="Khazanovich D."/>
            <person name="Kisner P."/>
            <person name="Lance K."/>
            <person name="Lara M."/>
            <person name="Lee W."/>
            <person name="Lennon N."/>
            <person name="Letendre F."/>
            <person name="LeVine R."/>
            <person name="Lipovsky A."/>
            <person name="Liu X."/>
            <person name="Liu J."/>
            <person name="Liu S."/>
            <person name="Lokyitsang T."/>
            <person name="Lokyitsang Y."/>
            <person name="Lubonja R."/>
            <person name="Lui A."/>
            <person name="MacDonald P."/>
            <person name="Magnisalis V."/>
            <person name="Maru K."/>
            <person name="Matthews C."/>
            <person name="McCusker W."/>
            <person name="McDonough S."/>
            <person name="Mehta T."/>
            <person name="Meldrim J."/>
            <person name="Meneus L."/>
            <person name="Mihai O."/>
            <person name="Mihalev A."/>
            <person name="Mihova T."/>
            <person name="Mittelman R."/>
            <person name="Mlenga V."/>
            <person name="Montmayeur A."/>
            <person name="Mulrain L."/>
            <person name="Navidi A."/>
            <person name="Naylor J."/>
            <person name="Negash T."/>
            <person name="Nguyen T."/>
            <person name="Nguyen N."/>
            <person name="Nicol R."/>
            <person name="Norbu C."/>
            <person name="Norbu N."/>
            <person name="Novod N."/>
            <person name="O'Neill B."/>
            <person name="Osman S."/>
            <person name="Markiewicz E."/>
            <person name="Oyono O.L."/>
            <person name="Patti C."/>
            <person name="Phunkhang P."/>
            <person name="Pierre F."/>
            <person name="Priest M."/>
            <person name="Raghuraman S."/>
            <person name="Rege F."/>
            <person name="Reyes R."/>
            <person name="Rise C."/>
            <person name="Rogov P."/>
            <person name="Ross K."/>
            <person name="Ryan E."/>
            <person name="Settipalli S."/>
            <person name="Shea T."/>
            <person name="Sherpa N."/>
            <person name="Shi L."/>
            <person name="Shih D."/>
            <person name="Sparrow T."/>
            <person name="Spaulding J."/>
            <person name="Stalker J."/>
            <person name="Stange-Thomann N."/>
            <person name="Stavropoulos S."/>
            <person name="Stone C."/>
            <person name="Strader C."/>
            <person name="Tesfaye S."/>
            <person name="Thomson T."/>
            <person name="Thoulutsang Y."/>
            <person name="Thoulutsang D."/>
            <person name="Topham K."/>
            <person name="Topping I."/>
            <person name="Tsamla T."/>
            <person name="Vassiliev H."/>
            <person name="Vo A."/>
            <person name="Wangchuk T."/>
            <person name="Wangdi T."/>
            <person name="Weiand M."/>
            <person name="Wilkinson J."/>
            <person name="Wilson A."/>
            <person name="Yadav S."/>
            <person name="Young G."/>
            <person name="Yu Q."/>
            <person name="Zembek L."/>
            <person name="Zhong D."/>
            <person name="Zimmer A."/>
            <person name="Zwirko Z."/>
            <person name="Jaffe D.B."/>
            <person name="Alvarez P."/>
            <person name="Brockman W."/>
            <person name="Butler J."/>
            <person name="Chin C."/>
            <person name="Gnerre S."/>
            <person name="Grabherr M."/>
            <person name="Kleber M."/>
            <person name="Mauceli E."/>
            <person name="MacCallum I."/>
        </authorList>
    </citation>
    <scope>NUCLEOTIDE SEQUENCE [LARGE SCALE GENOMIC DNA]</scope>
    <source>
        <strain evidence="2">Tucson 14024-0371.13</strain>
    </source>
</reference>
<dbReference type="OMA" id="FMYTEDL"/>
<dbReference type="AlphaFoldDB" id="B3M0P2"/>
<dbReference type="OrthoDB" id="7940892at2759"/>
<dbReference type="Pfam" id="PF06477">
    <property type="entry name" value="DUF1091"/>
    <property type="match status" value="1"/>
</dbReference>
<dbReference type="GeneID" id="6501674"/>
<dbReference type="PhylomeDB" id="B3M0P2"/>
<sequence length="106" mass="12467">MVFKKANGYKPWILQGTIDVCRYLRKPYSAFAKIIFDLFQEFSNINHTCPFVGPLVVKNFYLRSELLRLPFPTGDYLMSGQCFFDKKPQFDANVSFMYTEDLLKRS</sequence>
<proteinExistence type="predicted"/>
<keyword evidence="2" id="KW-1185">Reference proteome</keyword>
<dbReference type="EMBL" id="CH902617">
    <property type="protein sequence ID" value="EDV44289.1"/>
    <property type="molecule type" value="Genomic_DNA"/>
</dbReference>
<dbReference type="SMART" id="SM00697">
    <property type="entry name" value="DM8"/>
    <property type="match status" value="1"/>
</dbReference>
<dbReference type="PANTHER" id="PTHR20898">
    <property type="entry name" value="DAEDALUS ON 3-RELATED-RELATED"/>
    <property type="match status" value="1"/>
</dbReference>
<dbReference type="Proteomes" id="UP000007801">
    <property type="component" value="Unassembled WGS sequence"/>
</dbReference>
<organism evidence="1 2">
    <name type="scientific">Drosophila ananassae</name>
    <name type="common">Fruit fly</name>
    <dbReference type="NCBI Taxonomy" id="7217"/>
    <lineage>
        <taxon>Eukaryota</taxon>
        <taxon>Metazoa</taxon>
        <taxon>Ecdysozoa</taxon>
        <taxon>Arthropoda</taxon>
        <taxon>Hexapoda</taxon>
        <taxon>Insecta</taxon>
        <taxon>Pterygota</taxon>
        <taxon>Neoptera</taxon>
        <taxon>Endopterygota</taxon>
        <taxon>Diptera</taxon>
        <taxon>Brachycera</taxon>
        <taxon>Muscomorpha</taxon>
        <taxon>Ephydroidea</taxon>
        <taxon>Drosophilidae</taxon>
        <taxon>Drosophila</taxon>
        <taxon>Sophophora</taxon>
    </lineage>
</organism>
<accession>B3M0P2</accession>
<evidence type="ECO:0000313" key="2">
    <source>
        <dbReference type="Proteomes" id="UP000007801"/>
    </source>
</evidence>
<dbReference type="InParanoid" id="B3M0P2"/>